<evidence type="ECO:0000313" key="3">
    <source>
        <dbReference type="Proteomes" id="UP000075606"/>
    </source>
</evidence>
<feature type="chain" id="PRO_5007574657" evidence="1">
    <location>
        <begin position="21"/>
        <end position="242"/>
    </location>
</feature>
<accession>A0A150XGV3</accession>
<comment type="caution">
    <text evidence="2">The sequence shown here is derived from an EMBL/GenBank/DDBJ whole genome shotgun (WGS) entry which is preliminary data.</text>
</comment>
<gene>
    <name evidence="2" type="ORF">AWW68_03925</name>
</gene>
<keyword evidence="3" id="KW-1185">Reference proteome</keyword>
<feature type="signal peptide" evidence="1">
    <location>
        <begin position="1"/>
        <end position="20"/>
    </location>
</feature>
<sequence length="242" mass="27871">MYKKFGFSVLLSLVLPYSFAQQPSGTWVMAHIKAKQPVLSATMEQGELTFDEGDPYDSSEVYTPGLMVIQFESQRAAISHSWDGNESWQWQLQQDSLLMFGERDTLYGSYSQDQIILSSTVDAVPTEYTFLKVEDKLKLEGVEAKTKAEFKIPDHPFDNLQLTFQQDTVLAETNNIKGLELYLTNIGPLQVIEYTFDRDYSKVELGIVYLFRDKRKKYKGLFYPVVDDFKKPKPQVLEIDLK</sequence>
<proteinExistence type="predicted"/>
<reference evidence="2 3" key="1">
    <citation type="submission" date="2016-01" db="EMBL/GenBank/DDBJ databases">
        <title>Genome sequencing of Roseivirga spongicola UST030701-084.</title>
        <authorList>
            <person name="Selvaratnam C."/>
            <person name="Thevarajoo S."/>
            <person name="Goh K.M."/>
            <person name="Ee R."/>
            <person name="Chan K.-G."/>
            <person name="Chong C.S."/>
        </authorList>
    </citation>
    <scope>NUCLEOTIDE SEQUENCE [LARGE SCALE GENOMIC DNA]</scope>
    <source>
        <strain evidence="2 3">UST030701-084</strain>
    </source>
</reference>
<dbReference type="EMBL" id="LRPC01000001">
    <property type="protein sequence ID" value="KYG77925.1"/>
    <property type="molecule type" value="Genomic_DNA"/>
</dbReference>
<name>A0A150XGV3_9BACT</name>
<protein>
    <submittedName>
        <fullName evidence="2">Uncharacterized protein</fullName>
    </submittedName>
</protein>
<dbReference type="RefSeq" id="WP_068216799.1">
    <property type="nucleotide sequence ID" value="NZ_LRPC01000001.1"/>
</dbReference>
<dbReference type="Proteomes" id="UP000075606">
    <property type="component" value="Unassembled WGS sequence"/>
</dbReference>
<keyword evidence="1" id="KW-0732">Signal</keyword>
<evidence type="ECO:0000313" key="2">
    <source>
        <dbReference type="EMBL" id="KYG77925.1"/>
    </source>
</evidence>
<dbReference type="AlphaFoldDB" id="A0A150XGV3"/>
<evidence type="ECO:0000256" key="1">
    <source>
        <dbReference type="SAM" id="SignalP"/>
    </source>
</evidence>
<organism evidence="2 3">
    <name type="scientific">Roseivirga spongicola</name>
    <dbReference type="NCBI Taxonomy" id="333140"/>
    <lineage>
        <taxon>Bacteria</taxon>
        <taxon>Pseudomonadati</taxon>
        <taxon>Bacteroidota</taxon>
        <taxon>Cytophagia</taxon>
        <taxon>Cytophagales</taxon>
        <taxon>Roseivirgaceae</taxon>
        <taxon>Roseivirga</taxon>
    </lineage>
</organism>
<dbReference type="OrthoDB" id="980195at2"/>
<dbReference type="STRING" id="333140.AWW68_03925"/>